<evidence type="ECO:0000313" key="3">
    <source>
        <dbReference type="Proteomes" id="UP001059596"/>
    </source>
</evidence>
<evidence type="ECO:0000256" key="1">
    <source>
        <dbReference type="SAM" id="MobiDB-lite"/>
    </source>
</evidence>
<sequence length="89" mass="9768">MRRKMKSLLEDPADLALPFTLSENPSFFAGFPLAKCQRQSCVSIPAPQPRIASFGCPAPATAPVPLTMMMTMTPPNRLSHNKSSNKKHK</sequence>
<name>A0A9P9YSG7_9MUSC</name>
<reference evidence="2" key="1">
    <citation type="journal article" date="2023" name="Genome Biol. Evol.">
        <title>Long-read-based Genome Assembly of Drosophila gunungcola Reveals Fewer Chemosensory Genes in Flower-breeding Species.</title>
        <authorList>
            <person name="Negi A."/>
            <person name="Liao B.Y."/>
            <person name="Yeh S.D."/>
        </authorList>
    </citation>
    <scope>NUCLEOTIDE SEQUENCE</scope>
    <source>
        <strain evidence="2">Sukarami</strain>
    </source>
</reference>
<comment type="caution">
    <text evidence="2">The sequence shown here is derived from an EMBL/GenBank/DDBJ whole genome shotgun (WGS) entry which is preliminary data.</text>
</comment>
<feature type="compositionally biased region" description="Basic residues" evidence="1">
    <location>
        <begin position="79"/>
        <end position="89"/>
    </location>
</feature>
<accession>A0A9P9YSG7</accession>
<gene>
    <name evidence="2" type="ORF">M5D96_003568</name>
</gene>
<feature type="region of interest" description="Disordered" evidence="1">
    <location>
        <begin position="70"/>
        <end position="89"/>
    </location>
</feature>
<keyword evidence="3" id="KW-1185">Reference proteome</keyword>
<proteinExistence type="predicted"/>
<dbReference type="AlphaFoldDB" id="A0A9P9YSG7"/>
<dbReference type="EMBL" id="JAMKOV010000002">
    <property type="protein sequence ID" value="KAI8042266.1"/>
    <property type="molecule type" value="Genomic_DNA"/>
</dbReference>
<protein>
    <submittedName>
        <fullName evidence="2">Uncharacterized protein</fullName>
    </submittedName>
</protein>
<dbReference type="Proteomes" id="UP001059596">
    <property type="component" value="Unassembled WGS sequence"/>
</dbReference>
<evidence type="ECO:0000313" key="2">
    <source>
        <dbReference type="EMBL" id="KAI8042266.1"/>
    </source>
</evidence>
<organism evidence="2 3">
    <name type="scientific">Drosophila gunungcola</name>
    <name type="common">fruit fly</name>
    <dbReference type="NCBI Taxonomy" id="103775"/>
    <lineage>
        <taxon>Eukaryota</taxon>
        <taxon>Metazoa</taxon>
        <taxon>Ecdysozoa</taxon>
        <taxon>Arthropoda</taxon>
        <taxon>Hexapoda</taxon>
        <taxon>Insecta</taxon>
        <taxon>Pterygota</taxon>
        <taxon>Neoptera</taxon>
        <taxon>Endopterygota</taxon>
        <taxon>Diptera</taxon>
        <taxon>Brachycera</taxon>
        <taxon>Muscomorpha</taxon>
        <taxon>Ephydroidea</taxon>
        <taxon>Drosophilidae</taxon>
        <taxon>Drosophila</taxon>
        <taxon>Sophophora</taxon>
    </lineage>
</organism>